<accession>A0ABV1YNN9</accession>
<dbReference type="Proteomes" id="UP001464387">
    <property type="component" value="Unassembled WGS sequence"/>
</dbReference>
<protein>
    <submittedName>
        <fullName evidence="1">Uncharacterized protein</fullName>
    </submittedName>
</protein>
<evidence type="ECO:0000313" key="1">
    <source>
        <dbReference type="EMBL" id="MER8936787.1"/>
    </source>
</evidence>
<dbReference type="EMBL" id="JAMYPJ010000056">
    <property type="protein sequence ID" value="MER8936787.1"/>
    <property type="molecule type" value="Genomic_DNA"/>
</dbReference>
<gene>
    <name evidence="1" type="ORF">NKI33_28015</name>
</gene>
<proteinExistence type="predicted"/>
<reference evidence="1 2" key="1">
    <citation type="journal article" date="2024" name="Proc. Natl. Acad. Sci. U.S.A.">
        <title>The evolutionary genomics of adaptation to stress in wild rhizobium bacteria.</title>
        <authorList>
            <person name="Kehlet-Delgado H."/>
            <person name="Montoya A.P."/>
            <person name="Jensen K.T."/>
            <person name="Wendlandt C.E."/>
            <person name="Dexheimer C."/>
            <person name="Roberts M."/>
            <person name="Torres Martinez L."/>
            <person name="Friesen M.L."/>
            <person name="Griffitts J.S."/>
            <person name="Porter S.S."/>
        </authorList>
    </citation>
    <scope>NUCLEOTIDE SEQUENCE [LARGE SCALE GENOMIC DNA]</scope>
    <source>
        <strain evidence="1 2">M0729</strain>
    </source>
</reference>
<comment type="caution">
    <text evidence="1">The sequence shown here is derived from an EMBL/GenBank/DDBJ whole genome shotgun (WGS) entry which is preliminary data.</text>
</comment>
<dbReference type="RefSeq" id="WP_023767926.1">
    <property type="nucleotide sequence ID" value="NZ_CP100477.1"/>
</dbReference>
<organism evidence="1 2">
    <name type="scientific">Mesorhizobium opportunistum</name>
    <dbReference type="NCBI Taxonomy" id="593909"/>
    <lineage>
        <taxon>Bacteria</taxon>
        <taxon>Pseudomonadati</taxon>
        <taxon>Pseudomonadota</taxon>
        <taxon>Alphaproteobacteria</taxon>
        <taxon>Hyphomicrobiales</taxon>
        <taxon>Phyllobacteriaceae</taxon>
        <taxon>Mesorhizobium</taxon>
    </lineage>
</organism>
<sequence>MPHYLFYVLDERGQCMGGVSLACIDDSTAKEHARRFADGHEVELWRLVARLKIDKPRGRPAATKHPRAVAPRSCHLNKPLKRSHLAIGHGCPSLRYSDLENMIAALDNGASLIPSIIERE</sequence>
<keyword evidence="2" id="KW-1185">Reference proteome</keyword>
<name>A0ABV1YNN9_9HYPH</name>
<evidence type="ECO:0000313" key="2">
    <source>
        <dbReference type="Proteomes" id="UP001464387"/>
    </source>
</evidence>